<protein>
    <recommendedName>
        <fullName evidence="3">Flagellar protein FlgN</fullName>
    </recommendedName>
</protein>
<dbReference type="RefSeq" id="WP_234659740.1">
    <property type="nucleotide sequence ID" value="NZ_AP027734.1"/>
</dbReference>
<accession>A0ABM8H421</accession>
<evidence type="ECO:0000313" key="2">
    <source>
        <dbReference type="Proteomes" id="UP001321477"/>
    </source>
</evidence>
<keyword evidence="2" id="KW-1185">Reference proteome</keyword>
<gene>
    <name evidence="1" type="ORF">GCM10025870_25560</name>
</gene>
<proteinExistence type="predicted"/>
<name>A0ABM8H421_9MICO</name>
<dbReference type="Proteomes" id="UP001321477">
    <property type="component" value="Chromosome"/>
</dbReference>
<evidence type="ECO:0008006" key="3">
    <source>
        <dbReference type="Google" id="ProtNLM"/>
    </source>
</evidence>
<sequence>MSDVVVSYSRLSRLDRKLRAITAELEGAATRADVLEGAIGDPFGRNELREAVEDFEDRWNNRRKNLAADVANVQEHVHGVLEGFRAWDRETAAGFEAD</sequence>
<reference evidence="2" key="1">
    <citation type="journal article" date="2019" name="Int. J. Syst. Evol. Microbiol.">
        <title>The Global Catalogue of Microorganisms (GCM) 10K type strain sequencing project: providing services to taxonomists for standard genome sequencing and annotation.</title>
        <authorList>
            <consortium name="The Broad Institute Genomics Platform"/>
            <consortium name="The Broad Institute Genome Sequencing Center for Infectious Disease"/>
            <person name="Wu L."/>
            <person name="Ma J."/>
        </authorList>
    </citation>
    <scope>NUCLEOTIDE SEQUENCE [LARGE SCALE GENOMIC DNA]</scope>
    <source>
        <strain evidence="2">NBRC 109019</strain>
    </source>
</reference>
<evidence type="ECO:0000313" key="1">
    <source>
        <dbReference type="EMBL" id="BDZ55483.1"/>
    </source>
</evidence>
<organism evidence="1 2">
    <name type="scientific">Agromyces marinus</name>
    <dbReference type="NCBI Taxonomy" id="1389020"/>
    <lineage>
        <taxon>Bacteria</taxon>
        <taxon>Bacillati</taxon>
        <taxon>Actinomycetota</taxon>
        <taxon>Actinomycetes</taxon>
        <taxon>Micrococcales</taxon>
        <taxon>Microbacteriaceae</taxon>
        <taxon>Agromyces</taxon>
    </lineage>
</organism>
<dbReference type="EMBL" id="AP027734">
    <property type="protein sequence ID" value="BDZ55483.1"/>
    <property type="molecule type" value="Genomic_DNA"/>
</dbReference>